<dbReference type="AlphaFoldDB" id="A0A1R3I7E9"/>
<dbReference type="EMBL" id="AWUE01018739">
    <property type="protein sequence ID" value="OMO78522.1"/>
    <property type="molecule type" value="Genomic_DNA"/>
</dbReference>
<comment type="caution">
    <text evidence="1">The sequence shown here is derived from an EMBL/GenBank/DDBJ whole genome shotgun (WGS) entry which is preliminary data.</text>
</comment>
<organism evidence="1 2">
    <name type="scientific">Corchorus olitorius</name>
    <dbReference type="NCBI Taxonomy" id="93759"/>
    <lineage>
        <taxon>Eukaryota</taxon>
        <taxon>Viridiplantae</taxon>
        <taxon>Streptophyta</taxon>
        <taxon>Embryophyta</taxon>
        <taxon>Tracheophyta</taxon>
        <taxon>Spermatophyta</taxon>
        <taxon>Magnoliopsida</taxon>
        <taxon>eudicotyledons</taxon>
        <taxon>Gunneridae</taxon>
        <taxon>Pentapetalae</taxon>
        <taxon>rosids</taxon>
        <taxon>malvids</taxon>
        <taxon>Malvales</taxon>
        <taxon>Malvaceae</taxon>
        <taxon>Grewioideae</taxon>
        <taxon>Apeibeae</taxon>
        <taxon>Corchorus</taxon>
    </lineage>
</organism>
<name>A0A1R3I7E9_9ROSI</name>
<dbReference type="Proteomes" id="UP000187203">
    <property type="component" value="Unassembled WGS sequence"/>
</dbReference>
<reference evidence="2" key="1">
    <citation type="submission" date="2013-09" db="EMBL/GenBank/DDBJ databases">
        <title>Corchorus olitorius genome sequencing.</title>
        <authorList>
            <person name="Alam M."/>
            <person name="Haque M.S."/>
            <person name="Islam M.S."/>
            <person name="Emdad E.M."/>
            <person name="Islam M.M."/>
            <person name="Ahmed B."/>
            <person name="Halim A."/>
            <person name="Hossen Q.M.M."/>
            <person name="Hossain M.Z."/>
            <person name="Ahmed R."/>
            <person name="Khan M.M."/>
            <person name="Islam R."/>
            <person name="Rashid M.M."/>
            <person name="Khan S.A."/>
            <person name="Rahman M.S."/>
            <person name="Alam M."/>
            <person name="Yahiya A.S."/>
            <person name="Khan M.S."/>
            <person name="Azam M.S."/>
            <person name="Haque T."/>
            <person name="Lashkar M.Z.H."/>
            <person name="Akhand A.I."/>
            <person name="Morshed G."/>
            <person name="Roy S."/>
            <person name="Uddin K.S."/>
            <person name="Rabeya T."/>
            <person name="Hossain A.S."/>
            <person name="Chowdhury A."/>
            <person name="Snigdha A.R."/>
            <person name="Mortoza M.S."/>
            <person name="Matin S.A."/>
            <person name="Hoque S.M.E."/>
            <person name="Islam M.K."/>
            <person name="Roy D.K."/>
            <person name="Haider R."/>
            <person name="Moosa M.M."/>
            <person name="Elias S.M."/>
            <person name="Hasan A.M."/>
            <person name="Jahan S."/>
            <person name="Shafiuddin M."/>
            <person name="Mahmood N."/>
            <person name="Shommy N.S."/>
        </authorList>
    </citation>
    <scope>NUCLEOTIDE SEQUENCE [LARGE SCALE GENOMIC DNA]</scope>
    <source>
        <strain evidence="2">cv. O-4</strain>
    </source>
</reference>
<sequence>MESQSSNERDLRTPIREFIELLEGLLCIKYPLRPPIPTPETRKKPILKEVTKLIIGYHYLTSDRKIALDTTVYRWLELGPEDIPSADVILKGLTQPHIVNALATHGLATYRLPQMLPKEDIPSPIHISLTEPRTRYCLDGYEKQSYMFTASNIVQASIIIKTEANILAGALSYRIDYVIGKEGAPSTLPAASIPFKEPTNLSVLLYNALRPDLYSFRKQIDQLWKTLTQ</sequence>
<evidence type="ECO:0000313" key="2">
    <source>
        <dbReference type="Proteomes" id="UP000187203"/>
    </source>
</evidence>
<keyword evidence="2" id="KW-1185">Reference proteome</keyword>
<protein>
    <submittedName>
        <fullName evidence="1">Uncharacterized protein</fullName>
    </submittedName>
</protein>
<evidence type="ECO:0000313" key="1">
    <source>
        <dbReference type="EMBL" id="OMO78522.1"/>
    </source>
</evidence>
<gene>
    <name evidence="1" type="ORF">COLO4_24727</name>
</gene>
<accession>A0A1R3I7E9</accession>
<proteinExistence type="predicted"/>